<reference evidence="1 2" key="1">
    <citation type="submission" date="2007-01" db="EMBL/GenBank/DDBJ databases">
        <title>Draft genome sequence of Collinsella aerofaciens (ATCC 25986).</title>
        <authorList>
            <person name="Sudarsanam P."/>
            <person name="Ley R."/>
            <person name="Guruge J."/>
            <person name="Turnbaugh P.J."/>
            <person name="Mahowald M."/>
            <person name="Liep D."/>
            <person name="Gordon J."/>
        </authorList>
    </citation>
    <scope>NUCLEOTIDE SEQUENCE [LARGE SCALE GENOMIC DNA]</scope>
    <source>
        <strain evidence="2">ATCC 25986 / DSM 3979 / JCM 10188 / KCTC 3647 / NCTC 11838 / VPI 1003</strain>
    </source>
</reference>
<reference evidence="1 2" key="2">
    <citation type="submission" date="2007-04" db="EMBL/GenBank/DDBJ databases">
        <authorList>
            <person name="Fulton L."/>
            <person name="Clifton S."/>
            <person name="Fulton B."/>
            <person name="Xu J."/>
            <person name="Minx P."/>
            <person name="Mardis E.R."/>
            <person name="Wilson R.K."/>
        </authorList>
    </citation>
    <scope>NUCLEOTIDE SEQUENCE [LARGE SCALE GENOMIC DNA]</scope>
    <source>
        <strain evidence="2">ATCC 25986 / DSM 3979 / JCM 10188 / KCTC 3647 / NCTC 11838 / VPI 1003</strain>
    </source>
</reference>
<dbReference type="EMBL" id="AAVN02000006">
    <property type="protein sequence ID" value="EBA39308.1"/>
    <property type="molecule type" value="Genomic_DNA"/>
</dbReference>
<proteinExistence type="predicted"/>
<gene>
    <name evidence="1" type="ORF">COLAER_01603</name>
</gene>
<organism evidence="1 2">
    <name type="scientific">Collinsella aerofaciens (strain ATCC 25986 / DSM 3979 / JCM 10188 / KCTC 3647 / NCTC 11838 / VPI 1003)</name>
    <dbReference type="NCBI Taxonomy" id="411903"/>
    <lineage>
        <taxon>Bacteria</taxon>
        <taxon>Bacillati</taxon>
        <taxon>Actinomycetota</taxon>
        <taxon>Coriobacteriia</taxon>
        <taxon>Coriobacteriales</taxon>
        <taxon>Coriobacteriaceae</taxon>
        <taxon>Collinsella</taxon>
    </lineage>
</organism>
<dbReference type="Proteomes" id="UP000002979">
    <property type="component" value="Unassembled WGS sequence"/>
</dbReference>
<accession>A4EAY9</accession>
<evidence type="ECO:0000313" key="1">
    <source>
        <dbReference type="EMBL" id="EBA39308.1"/>
    </source>
</evidence>
<name>A4EAY9_COLAA</name>
<sequence length="333" mass="33669">MLASLLGGDGSLHDVVLHLGEERRAGEHVRLDGHVVVRRGVRDADQAGVGYRVREARGRELAEVHAEDADVVGGGGDHGSLGDLVGQEDAREAQEVLEVGEAEQVLVGDGRVAEVVGCVVSVDEVDDALGGVAVGLEGVAELGVDGRGAGLQALAGRRARSLEQEGEELRDDAAAHERGHVLVGLEHGVDVAGLLDRLVRGHAAVREGLGLAHGLVGGGELGQRDLVALDVGGAGAGAQLDGGIAGGGLLGSGGLGVVELAGHLEHLERGAGGDGLGAEDAEDLEQSVEVALEVADELLVHRGVDGRGVGDVCGYGHVCPFLTCRGPCARRGP</sequence>
<dbReference type="AlphaFoldDB" id="A4EAY9"/>
<comment type="caution">
    <text evidence="1">The sequence shown here is derived from an EMBL/GenBank/DDBJ whole genome shotgun (WGS) entry which is preliminary data.</text>
</comment>
<evidence type="ECO:0000313" key="2">
    <source>
        <dbReference type="Proteomes" id="UP000002979"/>
    </source>
</evidence>
<protein>
    <submittedName>
        <fullName evidence="1">Uncharacterized protein</fullName>
    </submittedName>
</protein>